<dbReference type="Pfam" id="PF00079">
    <property type="entry name" value="Serpin"/>
    <property type="match status" value="1"/>
</dbReference>
<dbReference type="GO" id="GO:0004867">
    <property type="term" value="F:serine-type endopeptidase inhibitor activity"/>
    <property type="evidence" value="ECO:0007669"/>
    <property type="project" value="InterPro"/>
</dbReference>
<accession>A0AA88UTA8</accession>
<reference evidence="4" key="1">
    <citation type="submission" date="2022-12" db="EMBL/GenBank/DDBJ databases">
        <title>Draft genome assemblies for two species of Escallonia (Escalloniales).</title>
        <authorList>
            <person name="Chanderbali A."/>
            <person name="Dervinis C."/>
            <person name="Anghel I."/>
            <person name="Soltis D."/>
            <person name="Soltis P."/>
            <person name="Zapata F."/>
        </authorList>
    </citation>
    <scope>NUCLEOTIDE SEQUENCE</scope>
    <source>
        <strain evidence="4">UCBG64.0493</strain>
        <tissue evidence="4">Leaf</tissue>
    </source>
</reference>
<evidence type="ECO:0000313" key="5">
    <source>
        <dbReference type="Proteomes" id="UP001188597"/>
    </source>
</evidence>
<dbReference type="PANTHER" id="PTHR11461">
    <property type="entry name" value="SERINE PROTEASE INHIBITOR, SERPIN"/>
    <property type="match status" value="1"/>
</dbReference>
<dbReference type="SMART" id="SM00093">
    <property type="entry name" value="SERPIN"/>
    <property type="match status" value="1"/>
</dbReference>
<keyword evidence="5" id="KW-1185">Reference proteome</keyword>
<evidence type="ECO:0000313" key="4">
    <source>
        <dbReference type="EMBL" id="KAK2996734.1"/>
    </source>
</evidence>
<dbReference type="InterPro" id="IPR036186">
    <property type="entry name" value="Serpin_sf"/>
</dbReference>
<dbReference type="PANTHER" id="PTHR11461:SF211">
    <property type="entry name" value="GH10112P-RELATED"/>
    <property type="match status" value="1"/>
</dbReference>
<dbReference type="InterPro" id="IPR000215">
    <property type="entry name" value="Serpin_fam"/>
</dbReference>
<feature type="domain" description="Serpin" evidence="3">
    <location>
        <begin position="10"/>
        <end position="269"/>
    </location>
</feature>
<protein>
    <recommendedName>
        <fullName evidence="3">Serpin domain-containing protein</fullName>
    </recommendedName>
</protein>
<comment type="similarity">
    <text evidence="1 2">Belongs to the serpin family.</text>
</comment>
<sequence length="271" mass="30480">MNSCVRIANKHLLTEVEKGDDKNLVVSPLSFNAVLNMVAAGSTGRTLEQILGFFGLTNVDQINSILSEMMAVASPSTDSSGGPVADQRFPLKPSYRDLLRHIYAGEAKNVDFATQANQVMKEVNAWAEAASQGHIKKIFSDTVLLLANALYFKGSWTRPFDPRRTTKRDFYLLNGDKAKVAFMTNTEFHPYRSFEGFKLLKIAYKSGKDCRQFSMYILLPNEIDGLKSLLQKVDSDPGFLHQRFDLRLEFLADFWVPKFKFSNSIEASSIL</sequence>
<evidence type="ECO:0000256" key="2">
    <source>
        <dbReference type="RuleBase" id="RU000411"/>
    </source>
</evidence>
<name>A0AA88UTA8_9ASTE</name>
<dbReference type="InterPro" id="IPR042178">
    <property type="entry name" value="Serpin_sf_1"/>
</dbReference>
<dbReference type="SUPFAM" id="SSF56574">
    <property type="entry name" value="Serpins"/>
    <property type="match status" value="1"/>
</dbReference>
<comment type="caution">
    <text evidence="4">The sequence shown here is derived from an EMBL/GenBank/DDBJ whole genome shotgun (WGS) entry which is preliminary data.</text>
</comment>
<dbReference type="AlphaFoldDB" id="A0AA88UTA8"/>
<dbReference type="InterPro" id="IPR042185">
    <property type="entry name" value="Serpin_sf_2"/>
</dbReference>
<dbReference type="EMBL" id="JAVXUP010004756">
    <property type="protein sequence ID" value="KAK2996734.1"/>
    <property type="molecule type" value="Genomic_DNA"/>
</dbReference>
<dbReference type="Gene3D" id="3.30.497.10">
    <property type="entry name" value="Antithrombin, subunit I, domain 2"/>
    <property type="match status" value="1"/>
</dbReference>
<proteinExistence type="inferred from homology"/>
<dbReference type="GO" id="GO:0005615">
    <property type="term" value="C:extracellular space"/>
    <property type="evidence" value="ECO:0007669"/>
    <property type="project" value="InterPro"/>
</dbReference>
<dbReference type="Proteomes" id="UP001188597">
    <property type="component" value="Unassembled WGS sequence"/>
</dbReference>
<organism evidence="4 5">
    <name type="scientific">Escallonia herrerae</name>
    <dbReference type="NCBI Taxonomy" id="1293975"/>
    <lineage>
        <taxon>Eukaryota</taxon>
        <taxon>Viridiplantae</taxon>
        <taxon>Streptophyta</taxon>
        <taxon>Embryophyta</taxon>
        <taxon>Tracheophyta</taxon>
        <taxon>Spermatophyta</taxon>
        <taxon>Magnoliopsida</taxon>
        <taxon>eudicotyledons</taxon>
        <taxon>Gunneridae</taxon>
        <taxon>Pentapetalae</taxon>
        <taxon>asterids</taxon>
        <taxon>campanulids</taxon>
        <taxon>Escalloniales</taxon>
        <taxon>Escalloniaceae</taxon>
        <taxon>Escallonia</taxon>
    </lineage>
</organism>
<dbReference type="Gene3D" id="2.30.39.10">
    <property type="entry name" value="Alpha-1-antitrypsin, domain 1"/>
    <property type="match status" value="1"/>
</dbReference>
<evidence type="ECO:0000259" key="3">
    <source>
        <dbReference type="SMART" id="SM00093"/>
    </source>
</evidence>
<dbReference type="InterPro" id="IPR023796">
    <property type="entry name" value="Serpin_dom"/>
</dbReference>
<gene>
    <name evidence="4" type="ORF">RJ639_025473</name>
</gene>
<evidence type="ECO:0000256" key="1">
    <source>
        <dbReference type="ARBA" id="ARBA00009500"/>
    </source>
</evidence>